<feature type="signal peptide" evidence="2">
    <location>
        <begin position="1"/>
        <end position="33"/>
    </location>
</feature>
<keyword evidence="1" id="KW-1133">Transmembrane helix</keyword>
<evidence type="ECO:0000256" key="1">
    <source>
        <dbReference type="SAM" id="Phobius"/>
    </source>
</evidence>
<gene>
    <name evidence="3" type="ORF">Vbra_3501</name>
</gene>
<evidence type="ECO:0000313" key="3">
    <source>
        <dbReference type="EMBL" id="CEM37317.1"/>
    </source>
</evidence>
<accession>A0A0G4H183</accession>
<evidence type="ECO:0000313" key="4">
    <source>
        <dbReference type="Proteomes" id="UP000041254"/>
    </source>
</evidence>
<keyword evidence="1" id="KW-0812">Transmembrane</keyword>
<reference evidence="3 4" key="1">
    <citation type="submission" date="2014-11" db="EMBL/GenBank/DDBJ databases">
        <authorList>
            <person name="Zhu J."/>
            <person name="Qi W."/>
            <person name="Song R."/>
        </authorList>
    </citation>
    <scope>NUCLEOTIDE SEQUENCE [LARGE SCALE GENOMIC DNA]</scope>
</reference>
<dbReference type="Proteomes" id="UP000041254">
    <property type="component" value="Unassembled WGS sequence"/>
</dbReference>
<keyword evidence="4" id="KW-1185">Reference proteome</keyword>
<keyword evidence="1" id="KW-0472">Membrane</keyword>
<dbReference type="AlphaFoldDB" id="A0A0G4H183"/>
<dbReference type="InParanoid" id="A0A0G4H183"/>
<proteinExistence type="predicted"/>
<dbReference type="EMBL" id="CDMY01000937">
    <property type="protein sequence ID" value="CEM37317.1"/>
    <property type="molecule type" value="Genomic_DNA"/>
</dbReference>
<organism evidence="3 4">
    <name type="scientific">Vitrella brassicaformis (strain CCMP3155)</name>
    <dbReference type="NCBI Taxonomy" id="1169540"/>
    <lineage>
        <taxon>Eukaryota</taxon>
        <taxon>Sar</taxon>
        <taxon>Alveolata</taxon>
        <taxon>Colpodellida</taxon>
        <taxon>Vitrellaceae</taxon>
        <taxon>Vitrella</taxon>
    </lineage>
</organism>
<sequence length="239" mass="27249">MPSSPAHRPSPFRLFLTLAVVCLCQICSSVVLAFRPALHSVNGLSRSGAVLGREKRQRQHPVLLHGRNGVVLMSFSTETEKDVTPEEAAEFQRKVSWENPIDPPVKQEIKQQVQGKLRQLKESGLYDQLYNQTAVDQMNVYKGPYDSDNILKNLYTEVTERIEWPSFGRQAELLIKFFIFCFVVILFSLATELLAQYFLKAVGDFPDVDPWTWLIKGPTWRSGGNPLGRYFFLPTQEAQ</sequence>
<dbReference type="VEuPathDB" id="CryptoDB:Vbra_3501"/>
<feature type="transmembrane region" description="Helical" evidence="1">
    <location>
        <begin position="173"/>
        <end position="195"/>
    </location>
</feature>
<keyword evidence="2" id="KW-0732">Signal</keyword>
<feature type="chain" id="PRO_5005190795" evidence="2">
    <location>
        <begin position="34"/>
        <end position="239"/>
    </location>
</feature>
<protein>
    <submittedName>
        <fullName evidence="3">Uncharacterized protein</fullName>
    </submittedName>
</protein>
<evidence type="ECO:0000256" key="2">
    <source>
        <dbReference type="SAM" id="SignalP"/>
    </source>
</evidence>
<name>A0A0G4H183_VITBC</name>